<dbReference type="PROSITE" id="PS50125">
    <property type="entry name" value="GUANYLATE_CYCLASE_2"/>
    <property type="match status" value="1"/>
</dbReference>
<dbReference type="GO" id="GO:0004016">
    <property type="term" value="F:adenylate cyclase activity"/>
    <property type="evidence" value="ECO:0007669"/>
    <property type="project" value="UniProtKB-ARBA"/>
</dbReference>
<proteinExistence type="predicted"/>
<dbReference type="PANTHER" id="PTHR43433:SF8">
    <property type="entry name" value="BIFUNCTIONAL LIPASE_ADENYLATE CYCLASE LIPJ"/>
    <property type="match status" value="1"/>
</dbReference>
<gene>
    <name evidence="2" type="ORF">A5635_14385</name>
</gene>
<dbReference type="Proteomes" id="UP000093819">
    <property type="component" value="Unassembled WGS sequence"/>
</dbReference>
<evidence type="ECO:0000259" key="1">
    <source>
        <dbReference type="PROSITE" id="PS50125"/>
    </source>
</evidence>
<dbReference type="InterPro" id="IPR029787">
    <property type="entry name" value="Nucleotide_cyclase"/>
</dbReference>
<dbReference type="Gene3D" id="3.40.50.1820">
    <property type="entry name" value="alpha/beta hydrolase"/>
    <property type="match status" value="1"/>
</dbReference>
<evidence type="ECO:0000313" key="2">
    <source>
        <dbReference type="EMBL" id="OBK26149.1"/>
    </source>
</evidence>
<dbReference type="InterPro" id="IPR000073">
    <property type="entry name" value="AB_hydrolase_1"/>
</dbReference>
<dbReference type="GO" id="GO:0016787">
    <property type="term" value="F:hydrolase activity"/>
    <property type="evidence" value="ECO:0007669"/>
    <property type="project" value="UniProtKB-KW"/>
</dbReference>
<organism evidence="2 3">
    <name type="scientific">Mycobacterium asiaticum</name>
    <dbReference type="NCBI Taxonomy" id="1790"/>
    <lineage>
        <taxon>Bacteria</taxon>
        <taxon>Bacillati</taxon>
        <taxon>Actinomycetota</taxon>
        <taxon>Actinomycetes</taxon>
        <taxon>Mycobacteriales</taxon>
        <taxon>Mycobacteriaceae</taxon>
        <taxon>Mycobacterium</taxon>
    </lineage>
</organism>
<dbReference type="SUPFAM" id="SSF53474">
    <property type="entry name" value="alpha/beta-Hydrolases"/>
    <property type="match status" value="1"/>
</dbReference>
<keyword evidence="2" id="KW-0378">Hydrolase</keyword>
<dbReference type="InterPro" id="IPR029058">
    <property type="entry name" value="AB_hydrolase_fold"/>
</dbReference>
<dbReference type="PANTHER" id="PTHR43433">
    <property type="entry name" value="HYDROLASE, ALPHA/BETA FOLD FAMILY PROTEIN"/>
    <property type="match status" value="1"/>
</dbReference>
<comment type="caution">
    <text evidence="2">The sequence shown here is derived from an EMBL/GenBank/DDBJ whole genome shotgun (WGS) entry which is preliminary data.</text>
</comment>
<dbReference type="PRINTS" id="PR00111">
    <property type="entry name" value="ABHYDROLASE"/>
</dbReference>
<dbReference type="InterPro" id="IPR050471">
    <property type="entry name" value="AB_hydrolase"/>
</dbReference>
<protein>
    <submittedName>
        <fullName evidence="2">Hydrolase</fullName>
    </submittedName>
</protein>
<dbReference type="EMBL" id="LZLR01000031">
    <property type="protein sequence ID" value="OBK26149.1"/>
    <property type="molecule type" value="Genomic_DNA"/>
</dbReference>
<name>A0A1A3NYQ4_MYCAS</name>
<dbReference type="GO" id="GO:0009190">
    <property type="term" value="P:cyclic nucleotide biosynthetic process"/>
    <property type="evidence" value="ECO:0007669"/>
    <property type="project" value="InterPro"/>
</dbReference>
<sequence>MNDGRLRYARNGDARLAYRLLGEGDTTLVFLLGWVVCSIDTFEHPTSPYASSVNMFARHTRVLILDRRGTGLSDPTTDVSMDERVEDLRAVLDAAGVNRAVLWGGGGAGPISILFAVRYPQRVSALVLPVTAARFSQALPDHPWGFTEEDIEAQFNEIDSDWGYGALSDIFFGAAAAIPGVREEFGRQQRAVSSPTLARLLWKATMETDVRDELPRVQVPTLVLARPGDRFVPFEASAALAAAIPGAEFRELPAGNHSCFDITDILARETLQFVCGTYGVGPSARVLATTLFTDIVGSTEMVSTFGDTHWRHRLAIHDEIVGNSLTIYGGHSAKHTGDGVFALFDSPTNALRCALDLAAKLATRGLSIRAGVHSGEVERRGDEWSGLAIHIGSRLLEIAPAGEVIASRTARDLTAGSDLIFQHLGLRHLKGVSEAVRIYRVRAAGFDAPGRCPPGRGHGTHI</sequence>
<reference evidence="2 3" key="1">
    <citation type="submission" date="2016-06" db="EMBL/GenBank/DDBJ databases">
        <authorList>
            <person name="Kjaerup R.B."/>
            <person name="Dalgaard T.S."/>
            <person name="Juul-Madsen H.R."/>
        </authorList>
    </citation>
    <scope>NUCLEOTIDE SEQUENCE [LARGE SCALE GENOMIC DNA]</scope>
    <source>
        <strain evidence="2 3">1245335.1</strain>
    </source>
</reference>
<dbReference type="SUPFAM" id="SSF55073">
    <property type="entry name" value="Nucleotide cyclase"/>
    <property type="match status" value="1"/>
</dbReference>
<dbReference type="Pfam" id="PF00561">
    <property type="entry name" value="Abhydrolase_1"/>
    <property type="match status" value="1"/>
</dbReference>
<dbReference type="AlphaFoldDB" id="A0A1A3NYQ4"/>
<dbReference type="OrthoDB" id="27092at2"/>
<dbReference type="Gene3D" id="3.30.70.1230">
    <property type="entry name" value="Nucleotide cyclase"/>
    <property type="match status" value="1"/>
</dbReference>
<dbReference type="InterPro" id="IPR001054">
    <property type="entry name" value="A/G_cyclase"/>
</dbReference>
<feature type="domain" description="Guanylate cyclase" evidence="1">
    <location>
        <begin position="289"/>
        <end position="396"/>
    </location>
</feature>
<accession>A0A1A3NYQ4</accession>
<evidence type="ECO:0000313" key="3">
    <source>
        <dbReference type="Proteomes" id="UP000093819"/>
    </source>
</evidence>
<dbReference type="GO" id="GO:0035556">
    <property type="term" value="P:intracellular signal transduction"/>
    <property type="evidence" value="ECO:0007669"/>
    <property type="project" value="InterPro"/>
</dbReference>
<dbReference type="CDD" id="cd07302">
    <property type="entry name" value="CHD"/>
    <property type="match status" value="1"/>
</dbReference>